<feature type="coiled-coil region" evidence="1">
    <location>
        <begin position="218"/>
        <end position="245"/>
    </location>
</feature>
<protein>
    <recommendedName>
        <fullName evidence="5">Polysaccharide chain length determinant N-terminal domain-containing protein</fullName>
    </recommendedName>
</protein>
<dbReference type="PANTHER" id="PTHR32309:SF13">
    <property type="entry name" value="FERRIC ENTEROBACTIN TRANSPORT PROTEIN FEPE"/>
    <property type="match status" value="1"/>
</dbReference>
<evidence type="ECO:0008006" key="5">
    <source>
        <dbReference type="Google" id="ProtNLM"/>
    </source>
</evidence>
<dbReference type="Proteomes" id="UP000597617">
    <property type="component" value="Unassembled WGS sequence"/>
</dbReference>
<evidence type="ECO:0000256" key="1">
    <source>
        <dbReference type="SAM" id="Coils"/>
    </source>
</evidence>
<dbReference type="PANTHER" id="PTHR32309">
    <property type="entry name" value="TYROSINE-PROTEIN KINASE"/>
    <property type="match status" value="1"/>
</dbReference>
<evidence type="ECO:0000256" key="2">
    <source>
        <dbReference type="SAM" id="Phobius"/>
    </source>
</evidence>
<dbReference type="RefSeq" id="WP_196280890.1">
    <property type="nucleotide sequence ID" value="NZ_JADQDQ010000002.1"/>
</dbReference>
<gene>
    <name evidence="3" type="ORF">I2I05_03695</name>
</gene>
<keyword evidence="4" id="KW-1185">Reference proteome</keyword>
<reference evidence="3 4" key="1">
    <citation type="submission" date="2020-11" db="EMBL/GenBank/DDBJ databases">
        <authorList>
            <person name="Kim M.K."/>
        </authorList>
    </citation>
    <scope>NUCLEOTIDE SEQUENCE [LARGE SCALE GENOMIC DNA]</scope>
    <source>
        <strain evidence="3 4">BT683</strain>
    </source>
</reference>
<evidence type="ECO:0000313" key="4">
    <source>
        <dbReference type="Proteomes" id="UP000597617"/>
    </source>
</evidence>
<name>A0ABS0IDR3_9BACT</name>
<dbReference type="InterPro" id="IPR050445">
    <property type="entry name" value="Bact_polysacc_biosynth/exp"/>
</dbReference>
<keyword evidence="2" id="KW-0812">Transmembrane</keyword>
<feature type="transmembrane region" description="Helical" evidence="2">
    <location>
        <begin position="466"/>
        <end position="490"/>
    </location>
</feature>
<comment type="caution">
    <text evidence="3">The sequence shown here is derived from an EMBL/GenBank/DDBJ whole genome shotgun (WGS) entry which is preliminary data.</text>
</comment>
<keyword evidence="2" id="KW-1133">Transmembrane helix</keyword>
<organism evidence="3 4">
    <name type="scientific">Hymenobacter jeongseonensis</name>
    <dbReference type="NCBI Taxonomy" id="2791027"/>
    <lineage>
        <taxon>Bacteria</taxon>
        <taxon>Pseudomonadati</taxon>
        <taxon>Bacteroidota</taxon>
        <taxon>Cytophagia</taxon>
        <taxon>Cytophagales</taxon>
        <taxon>Hymenobacteraceae</taxon>
        <taxon>Hymenobacter</taxon>
    </lineage>
</organism>
<keyword evidence="2" id="KW-0472">Membrane</keyword>
<evidence type="ECO:0000313" key="3">
    <source>
        <dbReference type="EMBL" id="MBF9236491.1"/>
    </source>
</evidence>
<keyword evidence="1" id="KW-0175">Coiled coil</keyword>
<accession>A0ABS0IDR3</accession>
<proteinExistence type="predicted"/>
<sequence>MSFSEILRLLGRKWRLLLLVPLALSASTYFFARQLPDSYSSDTTIYTGIASGYSLTGNAASDYNTTNNAFDNLVNLIESRSTKEEVAYRLLADHIWQTSQHPEWLAWPTYEGLQEGLPARLRQQLSGPTREATLEKVRAFAKANNSNAVRRLLNSSNPAYSLSALDYLSASRIGSSDLIRLYYESYNPDIARSTLELVTQVFLDQSRNLREGQTASVIEYYEAELKRAKDRLDKAEAENLAFNRDNNIINFESQSDNIAIQKESLAEQMTLMNQQYAGARAALGAVNQKLGGRQASLLSSRQVLEQTQKLNRLNANLADLQFAGKSDAGTAAKAKQLQAEADRTAQAIQNSVDTYSTQSTSTEGIPNKDLLGEWVQNMVLVESNKAKLAVMNRRRQEFEREYQRMAPLGATLKRIAREIDLAEKAYLTVLASLNASKATQQNTQLTANLKIVDPPNLASKPKSNRLVLMVLLSGLGGLVCVAGTIVGLGLMDKSLKNPVEATRQIGLPVAGLMLDAHAPPTLRLQATQQRSLDQLVRHILLKANTSQMPSPFVVGIFSVQRQEGKTMLCQALSQRCHDMGVQTLALYPDSDGFDPSSDAPSLFYPSEAAAVHGWQLDQLIQHATPKRMTAISSPDVQLVLVEFPALREEALPVGLLRQLHLIFLTVPATRTWRLTDHQTVQELRSATSAPVEVVLSGVAQHHGEEALA</sequence>
<dbReference type="EMBL" id="JADQDQ010000002">
    <property type="protein sequence ID" value="MBF9236491.1"/>
    <property type="molecule type" value="Genomic_DNA"/>
</dbReference>